<feature type="compositionally biased region" description="Low complexity" evidence="9">
    <location>
        <begin position="848"/>
        <end position="857"/>
    </location>
</feature>
<comment type="caution">
    <text evidence="11">The sequence shown here is derived from an EMBL/GenBank/DDBJ whole genome shotgun (WGS) entry which is preliminary data.</text>
</comment>
<gene>
    <name evidence="11" type="ORF">MYCIT1_LOCUS32993</name>
</gene>
<comment type="subcellular location">
    <subcellularLocation>
        <location evidence="2">Chromosome</location>
    </subcellularLocation>
    <subcellularLocation>
        <location evidence="1">Nucleus</location>
    </subcellularLocation>
</comment>
<feature type="compositionally biased region" description="Basic and acidic residues" evidence="9">
    <location>
        <begin position="491"/>
        <end position="506"/>
    </location>
</feature>
<dbReference type="CDD" id="cd10524">
    <property type="entry name" value="SET_Suv4-20-like"/>
    <property type="match status" value="1"/>
</dbReference>
<dbReference type="InterPro" id="IPR041938">
    <property type="entry name" value="Hist-Lys_N-MTase_N"/>
</dbReference>
<dbReference type="SUPFAM" id="SSF82199">
    <property type="entry name" value="SET domain"/>
    <property type="match status" value="1"/>
</dbReference>
<evidence type="ECO:0000313" key="11">
    <source>
        <dbReference type="EMBL" id="CAK5281749.1"/>
    </source>
</evidence>
<dbReference type="InterPro" id="IPR017956">
    <property type="entry name" value="AT_hook_DNA-bd_motif"/>
</dbReference>
<dbReference type="GO" id="GO:0005694">
    <property type="term" value="C:chromosome"/>
    <property type="evidence" value="ECO:0007669"/>
    <property type="project" value="UniProtKB-SubCell"/>
</dbReference>
<evidence type="ECO:0000256" key="7">
    <source>
        <dbReference type="ARBA" id="ARBA00022853"/>
    </source>
</evidence>
<keyword evidence="4" id="KW-0489">Methyltransferase</keyword>
<dbReference type="PRINTS" id="PR00929">
    <property type="entry name" value="ATHOOK"/>
</dbReference>
<organism evidence="11 12">
    <name type="scientific">Mycena citricolor</name>
    <dbReference type="NCBI Taxonomy" id="2018698"/>
    <lineage>
        <taxon>Eukaryota</taxon>
        <taxon>Fungi</taxon>
        <taxon>Dikarya</taxon>
        <taxon>Basidiomycota</taxon>
        <taxon>Agaricomycotina</taxon>
        <taxon>Agaricomycetes</taxon>
        <taxon>Agaricomycetidae</taxon>
        <taxon>Agaricales</taxon>
        <taxon>Marasmiineae</taxon>
        <taxon>Mycenaceae</taxon>
        <taxon>Mycena</taxon>
    </lineage>
</organism>
<feature type="region of interest" description="Disordered" evidence="9">
    <location>
        <begin position="586"/>
        <end position="613"/>
    </location>
</feature>
<keyword evidence="8" id="KW-0539">Nucleus</keyword>
<dbReference type="GO" id="GO:0032259">
    <property type="term" value="P:methylation"/>
    <property type="evidence" value="ECO:0007669"/>
    <property type="project" value="UniProtKB-KW"/>
</dbReference>
<evidence type="ECO:0000256" key="3">
    <source>
        <dbReference type="ARBA" id="ARBA00022454"/>
    </source>
</evidence>
<dbReference type="GO" id="GO:0005634">
    <property type="term" value="C:nucleus"/>
    <property type="evidence" value="ECO:0007669"/>
    <property type="project" value="UniProtKB-SubCell"/>
</dbReference>
<dbReference type="SMART" id="SM00317">
    <property type="entry name" value="SET"/>
    <property type="match status" value="1"/>
</dbReference>
<feature type="domain" description="SET" evidence="10">
    <location>
        <begin position="126"/>
        <end position="248"/>
    </location>
</feature>
<keyword evidence="6" id="KW-0949">S-adenosyl-L-methionine</keyword>
<feature type="compositionally biased region" description="Acidic residues" evidence="9">
    <location>
        <begin position="711"/>
        <end position="721"/>
    </location>
</feature>
<evidence type="ECO:0000256" key="1">
    <source>
        <dbReference type="ARBA" id="ARBA00004123"/>
    </source>
</evidence>
<evidence type="ECO:0000256" key="6">
    <source>
        <dbReference type="ARBA" id="ARBA00022691"/>
    </source>
</evidence>
<dbReference type="GO" id="GO:0003677">
    <property type="term" value="F:DNA binding"/>
    <property type="evidence" value="ECO:0007669"/>
    <property type="project" value="InterPro"/>
</dbReference>
<feature type="region of interest" description="Disordered" evidence="9">
    <location>
        <begin position="846"/>
        <end position="961"/>
    </location>
</feature>
<feature type="region of interest" description="Disordered" evidence="9">
    <location>
        <begin position="383"/>
        <end position="533"/>
    </location>
</feature>
<feature type="region of interest" description="Disordered" evidence="9">
    <location>
        <begin position="270"/>
        <end position="338"/>
    </location>
</feature>
<dbReference type="InterPro" id="IPR001214">
    <property type="entry name" value="SET_dom"/>
</dbReference>
<evidence type="ECO:0000259" key="10">
    <source>
        <dbReference type="PROSITE" id="PS50280"/>
    </source>
</evidence>
<dbReference type="InterPro" id="IPR039977">
    <property type="entry name" value="Suv4-20/Set9"/>
</dbReference>
<evidence type="ECO:0000256" key="8">
    <source>
        <dbReference type="ARBA" id="ARBA00023242"/>
    </source>
</evidence>
<feature type="region of interest" description="Disordered" evidence="9">
    <location>
        <begin position="687"/>
        <end position="831"/>
    </location>
</feature>
<feature type="compositionally biased region" description="Low complexity" evidence="9">
    <location>
        <begin position="394"/>
        <end position="414"/>
    </location>
</feature>
<dbReference type="Gene3D" id="2.170.270.10">
    <property type="entry name" value="SET domain"/>
    <property type="match status" value="1"/>
</dbReference>
<feature type="compositionally biased region" description="Basic and acidic residues" evidence="9">
    <location>
        <begin position="791"/>
        <end position="808"/>
    </location>
</feature>
<name>A0AAD2HV96_9AGAR</name>
<feature type="compositionally biased region" description="Acidic residues" evidence="9">
    <location>
        <begin position="276"/>
        <end position="293"/>
    </location>
</feature>
<evidence type="ECO:0000313" key="12">
    <source>
        <dbReference type="Proteomes" id="UP001295794"/>
    </source>
</evidence>
<keyword evidence="12" id="KW-1185">Reference proteome</keyword>
<dbReference type="InterPro" id="IPR046341">
    <property type="entry name" value="SET_dom_sf"/>
</dbReference>
<dbReference type="GO" id="GO:0042799">
    <property type="term" value="F:histone H4K20 methyltransferase activity"/>
    <property type="evidence" value="ECO:0007669"/>
    <property type="project" value="UniProtKB-ARBA"/>
</dbReference>
<feature type="compositionally biased region" description="Low complexity" evidence="9">
    <location>
        <begin position="935"/>
        <end position="953"/>
    </location>
</feature>
<dbReference type="PANTHER" id="PTHR12977:SF4">
    <property type="entry name" value="HISTONE-LYSINE N-METHYLTRANSFERASE KMT5B"/>
    <property type="match status" value="1"/>
</dbReference>
<sequence>MASLSYVPGPVLWRPTKIMNMRDLSKDDDFLSHLLVEKLGTGSVPLLVHKMDASRRLPKTDPERLLKIVRRLVATKGPVSLVVKNAVDELLQCSPIRYYLKEYTQKQINAFATHASRYFELYHPSGLIEIAHTSRYAHKTGKSELCIMATRNLSPGTVITELKGSMANLTDEEDRELKRTDLRNSDIRRDFSVIHSKQMKKNHLFLGPARFVNHDCNNNCELFREGRYITFRVLRPIAIGEEITAHYGNGYFGKKNRHCLCESCEKRGRGGYAPDHDDEDPPISSDSESDSDSDSGPPRVEESNDSGNLNERRTRRGVYAVMPAREHSLDSEEEEGEVAVPIVEDATIELVAEVDSASQLTSLPSSRAPSTSIQAVQAIAGPSSLPTPVSIAGPSSLPTPASPAPSSLTALSPAHTTRSLSDLTSLESGHSTPLHSLMSTRRRKAKGAEIGQLLTPPPSEDTSTPPKRFTRSSLVNQAHASQVPTPVKSVKGKESTVKKEEDEPKLVRARASVPAAADVKDEAPAKPAPRGPDGELLPLCSTCGNVLPVISVDSQIVWGLETNKQDCPRCLRHLAIYEQAWPCRMSVDGPQRNLPTPREDSTPVESASRRGLNNKVLSVLDRKLAAAAAAEARPEPSRPAKRPRVEPEDVPLKRRKTEPVLLVVKRGRGRPRKHSLPVSAPVAVLSVAPRKRGRPRKSLPMALDSQSSSDSDTDSGSELEPEPEHEPVTQAEPVQRKRGRPRKGEIRPVSVVPVLSRAARAEGRDQIRRRQEQSTGRVRAVAGDEDGNDEFAARKRSSADLDLPDRQQSKRMGRIGKMVPRPSSGFRGGQLFARPNPLTYALHAWGGSPLLSHSSSSSDEDVAPPVTPEDDAVVEEEVNDKSLVTPLPLSSFKPTPFSFARRRWSSTPEEDSISSSNKDTARDTPPSSPIFSDNSPLPVLHPVVSPVSSPLSSIASDCASPPARRMMSARRLFATPPLAELSLDPSFSSPLTSFAGSDSDS</sequence>
<feature type="compositionally biased region" description="Basic and acidic residues" evidence="9">
    <location>
        <begin position="759"/>
        <end position="772"/>
    </location>
</feature>
<feature type="compositionally biased region" description="Polar residues" evidence="9">
    <location>
        <begin position="415"/>
        <end position="439"/>
    </location>
</feature>
<dbReference type="Gene3D" id="1.10.10.1700">
    <property type="entry name" value="Histone-lysine N-methyltransferase"/>
    <property type="match status" value="1"/>
</dbReference>
<dbReference type="PANTHER" id="PTHR12977">
    <property type="entry name" value="SUPPRESSOR OF VARIEGATION 4-20-RELATED"/>
    <property type="match status" value="1"/>
</dbReference>
<feature type="compositionally biased region" description="Acidic residues" evidence="9">
    <location>
        <begin position="858"/>
        <end position="878"/>
    </location>
</feature>
<feature type="compositionally biased region" description="Polar residues" evidence="9">
    <location>
        <begin position="471"/>
        <end position="484"/>
    </location>
</feature>
<dbReference type="SMART" id="SM00384">
    <property type="entry name" value="AT_hook"/>
    <property type="match status" value="3"/>
</dbReference>
<accession>A0AAD2HV96</accession>
<dbReference type="Pfam" id="PF00856">
    <property type="entry name" value="SET"/>
    <property type="match status" value="1"/>
</dbReference>
<feature type="compositionally biased region" description="Basic and acidic residues" evidence="9">
    <location>
        <begin position="632"/>
        <end position="652"/>
    </location>
</feature>
<evidence type="ECO:0000256" key="5">
    <source>
        <dbReference type="ARBA" id="ARBA00022679"/>
    </source>
</evidence>
<dbReference type="Proteomes" id="UP001295794">
    <property type="component" value="Unassembled WGS sequence"/>
</dbReference>
<keyword evidence="3" id="KW-0158">Chromosome</keyword>
<proteinExistence type="predicted"/>
<dbReference type="EMBL" id="CAVNYO010000444">
    <property type="protein sequence ID" value="CAK5281749.1"/>
    <property type="molecule type" value="Genomic_DNA"/>
</dbReference>
<keyword evidence="7" id="KW-0156">Chromatin regulator</keyword>
<protein>
    <recommendedName>
        <fullName evidence="10">SET domain-containing protein</fullName>
    </recommendedName>
</protein>
<evidence type="ECO:0000256" key="2">
    <source>
        <dbReference type="ARBA" id="ARBA00004286"/>
    </source>
</evidence>
<reference evidence="11" key="1">
    <citation type="submission" date="2023-11" db="EMBL/GenBank/DDBJ databases">
        <authorList>
            <person name="De Vega J J."/>
            <person name="De Vega J J."/>
        </authorList>
    </citation>
    <scope>NUCLEOTIDE SEQUENCE</scope>
</reference>
<dbReference type="PROSITE" id="PS50280">
    <property type="entry name" value="SET"/>
    <property type="match status" value="1"/>
</dbReference>
<keyword evidence="5" id="KW-0808">Transferase</keyword>
<evidence type="ECO:0000256" key="4">
    <source>
        <dbReference type="ARBA" id="ARBA00022603"/>
    </source>
</evidence>
<evidence type="ECO:0000256" key="9">
    <source>
        <dbReference type="SAM" id="MobiDB-lite"/>
    </source>
</evidence>
<feature type="region of interest" description="Disordered" evidence="9">
    <location>
        <begin position="628"/>
        <end position="653"/>
    </location>
</feature>
<dbReference type="AlphaFoldDB" id="A0AAD2HV96"/>